<keyword evidence="1" id="KW-1133">Transmembrane helix</keyword>
<organism evidence="2">
    <name type="scientific">uncultured marine thaumarchaeote KM3_55_A11</name>
    <dbReference type="NCBI Taxonomy" id="1456195"/>
    <lineage>
        <taxon>Archaea</taxon>
        <taxon>Nitrososphaerota</taxon>
        <taxon>environmental samples</taxon>
    </lineage>
</organism>
<dbReference type="AlphaFoldDB" id="A0A075HEA8"/>
<proteinExistence type="predicted"/>
<name>A0A075HEA8_9ARCH</name>
<keyword evidence="1" id="KW-0472">Membrane</keyword>
<evidence type="ECO:0000256" key="1">
    <source>
        <dbReference type="SAM" id="Phobius"/>
    </source>
</evidence>
<dbReference type="EMBL" id="KF900941">
    <property type="protein sequence ID" value="AIF12258.1"/>
    <property type="molecule type" value="Genomic_DNA"/>
</dbReference>
<evidence type="ECO:0000313" key="2">
    <source>
        <dbReference type="EMBL" id="AIF12258.1"/>
    </source>
</evidence>
<protein>
    <submittedName>
        <fullName evidence="2">Uncharacterized protein</fullName>
    </submittedName>
</protein>
<sequence>MVRIDIRDKDPFTNADAGPKDDISALGFIMRAILRYVRILIMFYIVVAVIYFLVSGSVLGLDSI</sequence>
<keyword evidence="1" id="KW-0812">Transmembrane</keyword>
<reference evidence="2" key="1">
    <citation type="journal article" date="2014" name="Genome Biol. Evol.">
        <title>Pangenome evidence for extensive interdomain horizontal transfer affecting lineage core and shell genes in uncultured planktonic thaumarchaeota and euryarchaeota.</title>
        <authorList>
            <person name="Deschamps P."/>
            <person name="Zivanovic Y."/>
            <person name="Moreira D."/>
            <person name="Rodriguez-Valera F."/>
            <person name="Lopez-Garcia P."/>
        </authorList>
    </citation>
    <scope>NUCLEOTIDE SEQUENCE</scope>
</reference>
<feature type="transmembrane region" description="Helical" evidence="1">
    <location>
        <begin position="39"/>
        <end position="61"/>
    </location>
</feature>
<accession>A0A075HEA8</accession>